<proteinExistence type="predicted"/>
<sequence>MADDGRLFEDVDTYINSLFAVEDGVLSRAIERTKAAGLPEIQLSPGQGKLVYLLAKLIGAKRILEVGTLGGYSTVWLGRALPEGGELISVELDPDHVAVARETLADAGLEGTCQVIEGKGLDVMSTLTGDFDMVFLDANKDGYPAYLKQAIRLVRPGGLIVADNVVREGAVLEPSKVDPNAIGAAAFNQALASHPQLEAIVLQQVGIKGHDGLAIARVKD</sequence>
<evidence type="ECO:0000256" key="2">
    <source>
        <dbReference type="ARBA" id="ARBA00022679"/>
    </source>
</evidence>
<dbReference type="Pfam" id="PF01596">
    <property type="entry name" value="Methyltransf_3"/>
    <property type="match status" value="1"/>
</dbReference>
<dbReference type="EMBL" id="QWFX01000005">
    <property type="protein sequence ID" value="RIJ32957.1"/>
    <property type="molecule type" value="Genomic_DNA"/>
</dbReference>
<keyword evidence="5" id="KW-1185">Reference proteome</keyword>
<dbReference type="InterPro" id="IPR029063">
    <property type="entry name" value="SAM-dependent_MTases_sf"/>
</dbReference>
<dbReference type="Gene3D" id="3.40.50.150">
    <property type="entry name" value="Vaccinia Virus protein VP39"/>
    <property type="match status" value="1"/>
</dbReference>
<dbReference type="Proteomes" id="UP000266385">
    <property type="component" value="Unassembled WGS sequence"/>
</dbReference>
<accession>A0A399RSV2</accession>
<dbReference type="InterPro" id="IPR002935">
    <property type="entry name" value="SAM_O-MeTrfase"/>
</dbReference>
<dbReference type="CDD" id="cd02440">
    <property type="entry name" value="AdoMet_MTases"/>
    <property type="match status" value="1"/>
</dbReference>
<dbReference type="GO" id="GO:0032259">
    <property type="term" value="P:methylation"/>
    <property type="evidence" value="ECO:0007669"/>
    <property type="project" value="UniProtKB-KW"/>
</dbReference>
<dbReference type="PANTHER" id="PTHR10509">
    <property type="entry name" value="O-METHYLTRANSFERASE-RELATED"/>
    <property type="match status" value="1"/>
</dbReference>
<dbReference type="PROSITE" id="PS51682">
    <property type="entry name" value="SAM_OMT_I"/>
    <property type="match status" value="1"/>
</dbReference>
<keyword evidence="1 4" id="KW-0489">Methyltransferase</keyword>
<protein>
    <submittedName>
        <fullName evidence="4">O-methyltransferase</fullName>
    </submittedName>
</protein>
<evidence type="ECO:0000256" key="1">
    <source>
        <dbReference type="ARBA" id="ARBA00022603"/>
    </source>
</evidence>
<name>A0A399RSV2_9PROT</name>
<dbReference type="PANTHER" id="PTHR10509:SF14">
    <property type="entry name" value="CAFFEOYL-COA O-METHYLTRANSFERASE 3-RELATED"/>
    <property type="match status" value="1"/>
</dbReference>
<comment type="caution">
    <text evidence="4">The sequence shown here is derived from an EMBL/GenBank/DDBJ whole genome shotgun (WGS) entry which is preliminary data.</text>
</comment>
<organism evidence="4 5">
    <name type="scientific">Henriciella mobilis</name>
    <dbReference type="NCBI Taxonomy" id="2305467"/>
    <lineage>
        <taxon>Bacteria</taxon>
        <taxon>Pseudomonadati</taxon>
        <taxon>Pseudomonadota</taxon>
        <taxon>Alphaproteobacteria</taxon>
        <taxon>Hyphomonadales</taxon>
        <taxon>Hyphomonadaceae</taxon>
        <taxon>Henriciella</taxon>
    </lineage>
</organism>
<dbReference type="RefSeq" id="WP_119375037.1">
    <property type="nucleotide sequence ID" value="NZ_QWFX01000005.1"/>
</dbReference>
<keyword evidence="3" id="KW-0949">S-adenosyl-L-methionine</keyword>
<dbReference type="GO" id="GO:0008171">
    <property type="term" value="F:O-methyltransferase activity"/>
    <property type="evidence" value="ECO:0007669"/>
    <property type="project" value="InterPro"/>
</dbReference>
<gene>
    <name evidence="4" type="ORF">D1223_03680</name>
</gene>
<evidence type="ECO:0000313" key="5">
    <source>
        <dbReference type="Proteomes" id="UP000266385"/>
    </source>
</evidence>
<dbReference type="InterPro" id="IPR050362">
    <property type="entry name" value="Cation-dep_OMT"/>
</dbReference>
<dbReference type="OrthoDB" id="9799672at2"/>
<evidence type="ECO:0000313" key="4">
    <source>
        <dbReference type="EMBL" id="RIJ32957.1"/>
    </source>
</evidence>
<keyword evidence="2 4" id="KW-0808">Transferase</keyword>
<evidence type="ECO:0000256" key="3">
    <source>
        <dbReference type="ARBA" id="ARBA00022691"/>
    </source>
</evidence>
<dbReference type="AlphaFoldDB" id="A0A399RSV2"/>
<dbReference type="GO" id="GO:0008757">
    <property type="term" value="F:S-adenosylmethionine-dependent methyltransferase activity"/>
    <property type="evidence" value="ECO:0007669"/>
    <property type="project" value="TreeGrafter"/>
</dbReference>
<reference evidence="4 5" key="1">
    <citation type="submission" date="2018-08" db="EMBL/GenBank/DDBJ databases">
        <title>Henriciella mobilis sp. nov., isolated from seawater.</title>
        <authorList>
            <person name="Cheng H."/>
            <person name="Wu Y.-H."/>
            <person name="Xu X.-W."/>
            <person name="Guo L.-L."/>
        </authorList>
    </citation>
    <scope>NUCLEOTIDE SEQUENCE [LARGE SCALE GENOMIC DNA]</scope>
    <source>
        <strain evidence="4 5">JN25</strain>
    </source>
</reference>
<dbReference type="SUPFAM" id="SSF53335">
    <property type="entry name" value="S-adenosyl-L-methionine-dependent methyltransferases"/>
    <property type="match status" value="1"/>
</dbReference>